<feature type="compositionally biased region" description="Polar residues" evidence="1">
    <location>
        <begin position="79"/>
        <end position="89"/>
    </location>
</feature>
<organism evidence="3 4">
    <name type="scientific">Diaporthe vaccinii</name>
    <dbReference type="NCBI Taxonomy" id="105482"/>
    <lineage>
        <taxon>Eukaryota</taxon>
        <taxon>Fungi</taxon>
        <taxon>Dikarya</taxon>
        <taxon>Ascomycota</taxon>
        <taxon>Pezizomycotina</taxon>
        <taxon>Sordariomycetes</taxon>
        <taxon>Sordariomycetidae</taxon>
        <taxon>Diaporthales</taxon>
        <taxon>Diaporthaceae</taxon>
        <taxon>Diaporthe</taxon>
        <taxon>Diaporthe eres species complex</taxon>
    </lineage>
</organism>
<evidence type="ECO:0000313" key="3">
    <source>
        <dbReference type="EMBL" id="KAL2291879.1"/>
    </source>
</evidence>
<keyword evidence="2" id="KW-1133">Transmembrane helix</keyword>
<name>A0ABR4FB51_9PEZI</name>
<evidence type="ECO:0000256" key="1">
    <source>
        <dbReference type="SAM" id="MobiDB-lite"/>
    </source>
</evidence>
<reference evidence="3 4" key="1">
    <citation type="submission" date="2024-03" db="EMBL/GenBank/DDBJ databases">
        <title>A high-quality draft genome sequence of Diaporthe vaccinii, a causative agent of upright dieback and viscid rot disease in cranberry plants.</title>
        <authorList>
            <person name="Sarrasin M."/>
            <person name="Lang B.F."/>
            <person name="Burger G."/>
        </authorList>
    </citation>
    <scope>NUCLEOTIDE SEQUENCE [LARGE SCALE GENOMIC DNA]</scope>
    <source>
        <strain evidence="3 4">IS7</strain>
    </source>
</reference>
<protein>
    <submittedName>
        <fullName evidence="3">Uncharacterized protein</fullName>
    </submittedName>
</protein>
<feature type="compositionally biased region" description="Basic residues" evidence="1">
    <location>
        <begin position="23"/>
        <end position="35"/>
    </location>
</feature>
<accession>A0ABR4FB51</accession>
<dbReference type="EMBL" id="JBAWTH010000005">
    <property type="protein sequence ID" value="KAL2291879.1"/>
    <property type="molecule type" value="Genomic_DNA"/>
</dbReference>
<feature type="region of interest" description="Disordered" evidence="1">
    <location>
        <begin position="16"/>
        <end position="51"/>
    </location>
</feature>
<keyword evidence="2" id="KW-0812">Transmembrane</keyword>
<proteinExistence type="predicted"/>
<keyword evidence="4" id="KW-1185">Reference proteome</keyword>
<feature type="region of interest" description="Disordered" evidence="1">
    <location>
        <begin position="79"/>
        <end position="105"/>
    </location>
</feature>
<sequence length="204" mass="23343">MRRFNNNNNAEHAVYLATTAATRPRRNGTPHRRRVHMGEWQPRLGPSREQAAAPTQLEVLGRVPRQPVTWRQIGTTQLTPTNYYHRTPQTSSTDKSSSRWSPKSRLDGNDALSLLNLAPNQLQPTPNKPGPAFAGALYHHIYYIFLIYVHFRQARRGRNTIFLVSFSHVPLPTQHSRRQLLQKKKGGCPLMIPPREGNEANRPF</sequence>
<evidence type="ECO:0000313" key="4">
    <source>
        <dbReference type="Proteomes" id="UP001600888"/>
    </source>
</evidence>
<gene>
    <name evidence="3" type="ORF">FJTKL_12042</name>
</gene>
<evidence type="ECO:0000256" key="2">
    <source>
        <dbReference type="SAM" id="Phobius"/>
    </source>
</evidence>
<dbReference type="Proteomes" id="UP001600888">
    <property type="component" value="Unassembled WGS sequence"/>
</dbReference>
<comment type="caution">
    <text evidence="3">The sequence shown here is derived from an EMBL/GenBank/DDBJ whole genome shotgun (WGS) entry which is preliminary data.</text>
</comment>
<feature type="transmembrane region" description="Helical" evidence="2">
    <location>
        <begin position="132"/>
        <end position="151"/>
    </location>
</feature>
<keyword evidence="2" id="KW-0472">Membrane</keyword>
<feature type="compositionally biased region" description="Low complexity" evidence="1">
    <location>
        <begin position="90"/>
        <end position="103"/>
    </location>
</feature>